<dbReference type="CDD" id="cd08231">
    <property type="entry name" value="MDR_TM0436_like"/>
    <property type="match status" value="1"/>
</dbReference>
<gene>
    <name evidence="3" type="ordered locus">Mahau_0409</name>
</gene>
<evidence type="ECO:0000313" key="3">
    <source>
        <dbReference type="EMBL" id="AEE95625.1"/>
    </source>
</evidence>
<dbReference type="PANTHER" id="PTHR43401">
    <property type="entry name" value="L-THREONINE 3-DEHYDROGENASE"/>
    <property type="match status" value="1"/>
</dbReference>
<organism evidence="3 4">
    <name type="scientific">Mahella australiensis (strain DSM 15567 / CIP 107919 / 50-1 BON)</name>
    <dbReference type="NCBI Taxonomy" id="697281"/>
    <lineage>
        <taxon>Bacteria</taxon>
        <taxon>Bacillati</taxon>
        <taxon>Bacillota</taxon>
        <taxon>Clostridia</taxon>
        <taxon>Thermoanaerobacterales</taxon>
        <taxon>Thermoanaerobacterales Family IV. Incertae Sedis</taxon>
        <taxon>Mahella</taxon>
    </lineage>
</organism>
<keyword evidence="1" id="KW-0560">Oxidoreductase</keyword>
<proteinExistence type="predicted"/>
<accession>F3ZYA0</accession>
<dbReference type="eggNOG" id="COG1063">
    <property type="taxonomic scope" value="Bacteria"/>
</dbReference>
<dbReference type="AlphaFoldDB" id="F3ZYA0"/>
<dbReference type="HOGENOM" id="CLU_026673_11_0_9"/>
<dbReference type="SUPFAM" id="SSF50129">
    <property type="entry name" value="GroES-like"/>
    <property type="match status" value="1"/>
</dbReference>
<feature type="domain" description="Enoyl reductase (ER)" evidence="2">
    <location>
        <begin position="10"/>
        <end position="360"/>
    </location>
</feature>
<dbReference type="PANTHER" id="PTHR43401:SF1">
    <property type="entry name" value="ENOYL REDUCTASE (ER) DOMAIN-CONTAINING PROTEIN"/>
    <property type="match status" value="1"/>
</dbReference>
<evidence type="ECO:0000256" key="1">
    <source>
        <dbReference type="ARBA" id="ARBA00023002"/>
    </source>
</evidence>
<dbReference type="EMBL" id="CP002360">
    <property type="protein sequence ID" value="AEE95625.1"/>
    <property type="molecule type" value="Genomic_DNA"/>
</dbReference>
<reference evidence="4" key="1">
    <citation type="submission" date="2010-11" db="EMBL/GenBank/DDBJ databases">
        <title>The complete genome of Mahella australiensis DSM 15567.</title>
        <authorList>
            <consortium name="US DOE Joint Genome Institute (JGI-PGF)"/>
            <person name="Lucas S."/>
            <person name="Copeland A."/>
            <person name="Lapidus A."/>
            <person name="Bruce D."/>
            <person name="Goodwin L."/>
            <person name="Pitluck S."/>
            <person name="Kyrpides N."/>
            <person name="Mavromatis K."/>
            <person name="Pagani I."/>
            <person name="Ivanova N."/>
            <person name="Teshima H."/>
            <person name="Brettin T."/>
            <person name="Detter J.C."/>
            <person name="Han C."/>
            <person name="Tapia R."/>
            <person name="Land M."/>
            <person name="Hauser L."/>
            <person name="Markowitz V."/>
            <person name="Cheng J.-F."/>
            <person name="Hugenholtz P."/>
            <person name="Woyke T."/>
            <person name="Wu D."/>
            <person name="Spring S."/>
            <person name="Pukall R."/>
            <person name="Steenblock K."/>
            <person name="Schneider S."/>
            <person name="Klenk H.-P."/>
            <person name="Eisen J.A."/>
        </authorList>
    </citation>
    <scope>NUCLEOTIDE SEQUENCE [LARGE SCALE GENOMIC DNA]</scope>
    <source>
        <strain evidence="4">DSM 15567 / CIP 107919 / 50-1 BON</strain>
    </source>
</reference>
<dbReference type="SMART" id="SM00829">
    <property type="entry name" value="PKS_ER"/>
    <property type="match status" value="1"/>
</dbReference>
<dbReference type="SUPFAM" id="SSF51735">
    <property type="entry name" value="NAD(P)-binding Rossmann-fold domains"/>
    <property type="match status" value="1"/>
</dbReference>
<dbReference type="STRING" id="697281.Mahau_0409"/>
<evidence type="ECO:0000259" key="2">
    <source>
        <dbReference type="SMART" id="SM00829"/>
    </source>
</evidence>
<dbReference type="OrthoDB" id="9769198at2"/>
<dbReference type="Proteomes" id="UP000008457">
    <property type="component" value="Chromosome"/>
</dbReference>
<keyword evidence="4" id="KW-1185">Reference proteome</keyword>
<dbReference type="InterPro" id="IPR020843">
    <property type="entry name" value="ER"/>
</dbReference>
<sequence length="362" mass="38963">MKTQAMVMTDFNKSLELTEIEVPHLENGQVLVRLAASGVCGSDVHIWHGEDKRVKLPLIPGHEGVGYIEDIKGQHCSVDGQILHPGDLIIWNRGISCGRCYACQVLKQPSLCQERITYGINNPCDTPPYLNGCYAHHIILTADTDIIKLDDSTDPVTMVSASCSGATIAHAFDMCRIKPGSTVAVQGPGPLGLFAVAFARALGAGTIIVIGGTASRLDMCKKFGADMVLDRKSVSKKDRFDTIMQVTGGRGADIVIEAAGYPDAAKEGLDILAMGGTYLSTGFAQFTGYAQIDFFSQIVRKNAIIKGVWVSDTSHLYDAVHLISKNPPLFSNMVTHTMPLDNANQALELMASKKALKVVLTN</sequence>
<protein>
    <submittedName>
        <fullName evidence="3">Alcohol dehydrogenase zinc-binding domain protein</fullName>
    </submittedName>
</protein>
<dbReference type="Pfam" id="PF00107">
    <property type="entry name" value="ADH_zinc_N"/>
    <property type="match status" value="1"/>
</dbReference>
<dbReference type="InterPro" id="IPR050129">
    <property type="entry name" value="Zn_alcohol_dh"/>
</dbReference>
<dbReference type="GO" id="GO:0016491">
    <property type="term" value="F:oxidoreductase activity"/>
    <property type="evidence" value="ECO:0007669"/>
    <property type="project" value="UniProtKB-KW"/>
</dbReference>
<dbReference type="KEGG" id="mas:Mahau_0409"/>
<name>F3ZYA0_MAHA5</name>
<dbReference type="Pfam" id="PF08240">
    <property type="entry name" value="ADH_N"/>
    <property type="match status" value="1"/>
</dbReference>
<reference evidence="3 4" key="2">
    <citation type="journal article" date="2011" name="Stand. Genomic Sci.">
        <title>Complete genome sequence of Mahella australiensis type strain (50-1 BON).</title>
        <authorList>
            <person name="Sikorski J."/>
            <person name="Teshima H."/>
            <person name="Nolan M."/>
            <person name="Lucas S."/>
            <person name="Hammon N."/>
            <person name="Deshpande S."/>
            <person name="Cheng J.F."/>
            <person name="Pitluck S."/>
            <person name="Liolios K."/>
            <person name="Pagani I."/>
            <person name="Ivanova N."/>
            <person name="Huntemann M."/>
            <person name="Mavromatis K."/>
            <person name="Ovchinikova G."/>
            <person name="Pati A."/>
            <person name="Tapia R."/>
            <person name="Han C."/>
            <person name="Goodwin L."/>
            <person name="Chen A."/>
            <person name="Palaniappan K."/>
            <person name="Land M."/>
            <person name="Hauser L."/>
            <person name="Ngatchou-Djao O.D."/>
            <person name="Rohde M."/>
            <person name="Pukall R."/>
            <person name="Spring S."/>
            <person name="Abt B."/>
            <person name="Goker M."/>
            <person name="Detter J.C."/>
            <person name="Woyke T."/>
            <person name="Bristow J."/>
            <person name="Markowitz V."/>
            <person name="Hugenholtz P."/>
            <person name="Eisen J.A."/>
            <person name="Kyrpides N.C."/>
            <person name="Klenk H.P."/>
            <person name="Lapidus A."/>
        </authorList>
    </citation>
    <scope>NUCLEOTIDE SEQUENCE [LARGE SCALE GENOMIC DNA]</scope>
    <source>
        <strain evidence="4">DSM 15567 / CIP 107919 / 50-1 BON</strain>
    </source>
</reference>
<dbReference type="Gene3D" id="3.40.50.720">
    <property type="entry name" value="NAD(P)-binding Rossmann-like Domain"/>
    <property type="match status" value="1"/>
</dbReference>
<evidence type="ECO:0000313" key="4">
    <source>
        <dbReference type="Proteomes" id="UP000008457"/>
    </source>
</evidence>
<dbReference type="Gene3D" id="3.90.180.10">
    <property type="entry name" value="Medium-chain alcohol dehydrogenases, catalytic domain"/>
    <property type="match status" value="1"/>
</dbReference>
<dbReference type="RefSeq" id="WP_013780058.1">
    <property type="nucleotide sequence ID" value="NC_015520.1"/>
</dbReference>
<dbReference type="InterPro" id="IPR013149">
    <property type="entry name" value="ADH-like_C"/>
</dbReference>
<dbReference type="InterPro" id="IPR011032">
    <property type="entry name" value="GroES-like_sf"/>
</dbReference>
<dbReference type="InterPro" id="IPR013154">
    <property type="entry name" value="ADH-like_N"/>
</dbReference>
<dbReference type="InterPro" id="IPR036291">
    <property type="entry name" value="NAD(P)-bd_dom_sf"/>
</dbReference>